<evidence type="ECO:0000256" key="5">
    <source>
        <dbReference type="ARBA" id="ARBA00005075"/>
    </source>
</evidence>
<evidence type="ECO:0000256" key="13">
    <source>
        <dbReference type="ARBA" id="ARBA00022842"/>
    </source>
</evidence>
<dbReference type="PROSITE" id="PS00599">
    <property type="entry name" value="AA_TRANSFER_CLASS_2"/>
    <property type="match status" value="1"/>
</dbReference>
<comment type="function">
    <text evidence="17">Catalyzes the transformation of pimelate into pimeloyl-CoA with concomitant hydrolysis of ATP to AMP.</text>
</comment>
<comment type="cofactor">
    <cofactor evidence="2 17">
        <name>Mg(2+)</name>
        <dbReference type="ChEBI" id="CHEBI:18420"/>
    </cofactor>
</comment>
<dbReference type="SUPFAM" id="SSF53383">
    <property type="entry name" value="PLP-dependent transferases"/>
    <property type="match status" value="1"/>
</dbReference>
<name>A0A926DTM5_9FIRM</name>
<proteinExistence type="inferred from homology"/>
<feature type="domain" description="Aminotransferase class I/classII large" evidence="20">
    <location>
        <begin position="288"/>
        <end position="627"/>
    </location>
</feature>
<evidence type="ECO:0000256" key="19">
    <source>
        <dbReference type="RuleBase" id="RU003693"/>
    </source>
</evidence>
<evidence type="ECO:0000256" key="18">
    <source>
        <dbReference type="PIRSR" id="PIRSR604723-51"/>
    </source>
</evidence>
<dbReference type="InterPro" id="IPR004723">
    <property type="entry name" value="AONS_Archaea/Proteobacteria"/>
</dbReference>
<evidence type="ECO:0000256" key="7">
    <source>
        <dbReference type="ARBA" id="ARBA00011738"/>
    </source>
</evidence>
<evidence type="ECO:0000256" key="17">
    <source>
        <dbReference type="HAMAP-Rule" id="MF_00668"/>
    </source>
</evidence>
<comment type="catalytic activity">
    <reaction evidence="15 19">
        <text>6-carboxyhexanoyl-[ACP] + L-alanine + H(+) = (8S)-8-amino-7-oxononanoate + holo-[ACP] + CO2</text>
        <dbReference type="Rhea" id="RHEA:42288"/>
        <dbReference type="Rhea" id="RHEA-COMP:9685"/>
        <dbReference type="Rhea" id="RHEA-COMP:9955"/>
        <dbReference type="ChEBI" id="CHEBI:15378"/>
        <dbReference type="ChEBI" id="CHEBI:16526"/>
        <dbReference type="ChEBI" id="CHEBI:57972"/>
        <dbReference type="ChEBI" id="CHEBI:64479"/>
        <dbReference type="ChEBI" id="CHEBI:78846"/>
        <dbReference type="ChEBI" id="CHEBI:149468"/>
        <dbReference type="EC" id="2.3.1.47"/>
    </reaction>
</comment>
<keyword evidence="11 17" id="KW-0093">Biotin biosynthesis</keyword>
<dbReference type="InterPro" id="IPR015421">
    <property type="entry name" value="PyrdxlP-dep_Trfase_major"/>
</dbReference>
<dbReference type="AlphaFoldDB" id="A0A926DTM5"/>
<evidence type="ECO:0000313" key="21">
    <source>
        <dbReference type="EMBL" id="MBC8543149.1"/>
    </source>
</evidence>
<dbReference type="CDD" id="cd06454">
    <property type="entry name" value="KBL_like"/>
    <property type="match status" value="1"/>
</dbReference>
<comment type="catalytic activity">
    <reaction evidence="16 17">
        <text>heptanedioate + ATP + CoA = 6-carboxyhexanoyl-CoA + AMP + diphosphate</text>
        <dbReference type="Rhea" id="RHEA:14781"/>
        <dbReference type="ChEBI" id="CHEBI:30616"/>
        <dbReference type="ChEBI" id="CHEBI:33019"/>
        <dbReference type="ChEBI" id="CHEBI:36165"/>
        <dbReference type="ChEBI" id="CHEBI:57287"/>
        <dbReference type="ChEBI" id="CHEBI:57360"/>
        <dbReference type="ChEBI" id="CHEBI:456215"/>
        <dbReference type="EC" id="6.2.1.14"/>
    </reaction>
</comment>
<evidence type="ECO:0000256" key="14">
    <source>
        <dbReference type="ARBA" id="ARBA00022898"/>
    </source>
</evidence>
<evidence type="ECO:0000256" key="6">
    <source>
        <dbReference type="ARBA" id="ARBA00010008"/>
    </source>
</evidence>
<evidence type="ECO:0000259" key="20">
    <source>
        <dbReference type="Pfam" id="PF00155"/>
    </source>
</evidence>
<keyword evidence="22" id="KW-1185">Reference proteome</keyword>
<reference evidence="21" key="1">
    <citation type="submission" date="2020-08" db="EMBL/GenBank/DDBJ databases">
        <title>Genome public.</title>
        <authorList>
            <person name="Liu C."/>
            <person name="Sun Q."/>
        </authorList>
    </citation>
    <scope>NUCLEOTIDE SEQUENCE</scope>
    <source>
        <strain evidence="21">NSJ-32</strain>
    </source>
</reference>
<dbReference type="InterPro" id="IPR015422">
    <property type="entry name" value="PyrdxlP-dep_Trfase_small"/>
</dbReference>
<comment type="subunit">
    <text evidence="7 17 19">Homodimer.</text>
</comment>
<accession>A0A926DTM5</accession>
<dbReference type="PANTHER" id="PTHR13693">
    <property type="entry name" value="CLASS II AMINOTRANSFERASE/8-AMINO-7-OXONONANOATE SYNTHASE"/>
    <property type="match status" value="1"/>
</dbReference>
<feature type="modified residue" description="N6-(pyridoxal phosphate)lysine" evidence="18">
    <location>
        <position position="486"/>
    </location>
</feature>
<dbReference type="InterPro" id="IPR015424">
    <property type="entry name" value="PyrdxlP-dep_Trfase"/>
</dbReference>
<evidence type="ECO:0000256" key="15">
    <source>
        <dbReference type="ARBA" id="ARBA00047715"/>
    </source>
</evidence>
<dbReference type="InterPro" id="IPR004839">
    <property type="entry name" value="Aminotransferase_I/II_large"/>
</dbReference>
<evidence type="ECO:0000256" key="8">
    <source>
        <dbReference type="ARBA" id="ARBA00022598"/>
    </source>
</evidence>
<evidence type="ECO:0000256" key="2">
    <source>
        <dbReference type="ARBA" id="ARBA00001946"/>
    </source>
</evidence>
<gene>
    <name evidence="21" type="primary">bioF</name>
    <name evidence="17" type="synonym">bioW</name>
    <name evidence="21" type="ORF">H8730_06300</name>
</gene>
<dbReference type="Gene3D" id="3.90.1150.10">
    <property type="entry name" value="Aspartate Aminotransferase, domain 1"/>
    <property type="match status" value="1"/>
</dbReference>
<dbReference type="EC" id="6.2.1.14" evidence="17"/>
<dbReference type="FunFam" id="3.40.640.10:FF:000006">
    <property type="entry name" value="5-aminolevulinate synthase, mitochondrial"/>
    <property type="match status" value="1"/>
</dbReference>
<evidence type="ECO:0000256" key="9">
    <source>
        <dbReference type="ARBA" id="ARBA00022679"/>
    </source>
</evidence>
<comment type="pathway">
    <text evidence="5 17">Metabolic intermediate metabolism; pimeloyl-CoA biosynthesis; pimeloyl-CoA from pimelate: step 1/1.</text>
</comment>
<comment type="pathway">
    <text evidence="4 19">Cofactor biosynthesis; biotin biosynthesis.</text>
</comment>
<keyword evidence="14 18" id="KW-0663">Pyridoxal phosphate</keyword>
<dbReference type="InterPro" id="IPR001917">
    <property type="entry name" value="Aminotrans_II_pyridoxalP_BS"/>
</dbReference>
<evidence type="ECO:0000256" key="4">
    <source>
        <dbReference type="ARBA" id="ARBA00004746"/>
    </source>
</evidence>
<protein>
    <recommendedName>
        <fullName evidence="17">6-carboxyhexanoate--CoA ligase</fullName>
        <ecNumber evidence="17">6.2.1.14</ecNumber>
    </recommendedName>
    <alternativeName>
        <fullName evidence="17">Pimeloyl-CoA synthase</fullName>
    </alternativeName>
</protein>
<dbReference type="GO" id="GO:0005524">
    <property type="term" value="F:ATP binding"/>
    <property type="evidence" value="ECO:0007669"/>
    <property type="project" value="UniProtKB-KW"/>
</dbReference>
<dbReference type="NCBIfam" id="TIGR00858">
    <property type="entry name" value="bioF"/>
    <property type="match status" value="1"/>
</dbReference>
<evidence type="ECO:0000256" key="10">
    <source>
        <dbReference type="ARBA" id="ARBA00022741"/>
    </source>
</evidence>
<comment type="caution">
    <text evidence="21">The sequence shown here is derived from an EMBL/GenBank/DDBJ whole genome shotgun (WGS) entry which is preliminary data.</text>
</comment>
<keyword evidence="21" id="KW-0012">Acyltransferase</keyword>
<dbReference type="GO" id="GO:0030170">
    <property type="term" value="F:pyridoxal phosphate binding"/>
    <property type="evidence" value="ECO:0007669"/>
    <property type="project" value="InterPro"/>
</dbReference>
<keyword evidence="13 17" id="KW-0460">Magnesium</keyword>
<dbReference type="GO" id="GO:0008710">
    <property type="term" value="F:8-amino-7-oxononanoate synthase activity"/>
    <property type="evidence" value="ECO:0007669"/>
    <property type="project" value="UniProtKB-UniRule"/>
</dbReference>
<dbReference type="InterPro" id="IPR050087">
    <property type="entry name" value="AON_synthase_class-II"/>
</dbReference>
<dbReference type="Pfam" id="PF00155">
    <property type="entry name" value="Aminotran_1_2"/>
    <property type="match status" value="1"/>
</dbReference>
<dbReference type="InterPro" id="IPR005499">
    <property type="entry name" value="BioW"/>
</dbReference>
<evidence type="ECO:0000256" key="16">
    <source>
        <dbReference type="ARBA" id="ARBA00049553"/>
    </source>
</evidence>
<dbReference type="RefSeq" id="WP_177720361.1">
    <property type="nucleotide sequence ID" value="NZ_JACRSQ010000007.1"/>
</dbReference>
<dbReference type="Gene3D" id="3.40.640.10">
    <property type="entry name" value="Type I PLP-dependent aspartate aminotransferase-like (Major domain)"/>
    <property type="match status" value="1"/>
</dbReference>
<sequence length="639" mass="70992">MSLYSIKMRASTNQTHISGAEKIIPYDQIGPFVNQLVQRGMHHPKGNPDSLNLKIETIDERDILYIEALPVRTIEVGSCRDGIEEIRKFLLSLGLAHPDNILRFLSETYAMRGAILLDVDTLERLEPDGKRGVRATYMDADRTSGGPSGNGKDHYAEAIVLATKVAHAPNLIGEICISDDPDYVTGYVASKTTGYTRITKMKELGSENGGRIFLYRGRREDVAKTISFLEKQPVIVRNIQPLEVPTHAIDKFSFIDAALQEMQEAHLYRSLKTVQSAQSSTVQSHGREMIMMASNSYLDMSRVEEVRDYAAYALKKYGTGSGGSRLTTGNTILHEMLENKIAEFKHTEAALVFNTGYVANLATISALMEKPDIIFSDELNHASIIDGCRLSGAKTVIYRHNDMRDLEEKILANPCHKGLIVSDAVFSMDGDIVNLPQLVQIADRYHLLSMVDEAHATGVIGKTGGGIVEHYHNTYRPDIVMGTLSKAIGSEGGFVCGRKNLIDYLRNKARGFIFSTSLSPVTMAASYKALEFIEKNPQRVTDLQNNVQFFCDCLRQRGLPVSSDTGIIPIIIGDEEKALQVSQELFNRGYYISAIRYPTVKRGSARLRIALMATHTQDQLQRAASAIVQILKEKEVLPW</sequence>
<dbReference type="EMBL" id="JACRSQ010000007">
    <property type="protein sequence ID" value="MBC8543149.1"/>
    <property type="molecule type" value="Genomic_DNA"/>
</dbReference>
<dbReference type="GO" id="GO:0042410">
    <property type="term" value="F:6-carboxyhexanoate-CoA ligase activity"/>
    <property type="evidence" value="ECO:0007669"/>
    <property type="project" value="UniProtKB-UniRule"/>
</dbReference>
<evidence type="ECO:0000256" key="1">
    <source>
        <dbReference type="ARBA" id="ARBA00001933"/>
    </source>
</evidence>
<keyword evidence="9 19" id="KW-0808">Transferase</keyword>
<keyword evidence="8 17" id="KW-0436">Ligase</keyword>
<keyword evidence="10 17" id="KW-0547">Nucleotide-binding</keyword>
<dbReference type="Pfam" id="PF03744">
    <property type="entry name" value="BioW"/>
    <property type="match status" value="1"/>
</dbReference>
<dbReference type="HAMAP" id="MF_00668">
    <property type="entry name" value="BioW"/>
    <property type="match status" value="1"/>
</dbReference>
<comment type="function">
    <text evidence="3 19">Catalyzes the decarboxylative condensation of pimeloyl-[acyl-carrier protein] and L-alanine to produce 8-amino-7-oxononanoate (AON), [acyl-carrier protein], and carbon dioxide.</text>
</comment>
<dbReference type="Proteomes" id="UP000657006">
    <property type="component" value="Unassembled WGS sequence"/>
</dbReference>
<dbReference type="GO" id="GO:0000287">
    <property type="term" value="F:magnesium ion binding"/>
    <property type="evidence" value="ECO:0007669"/>
    <property type="project" value="UniProtKB-UniRule"/>
</dbReference>
<evidence type="ECO:0000256" key="3">
    <source>
        <dbReference type="ARBA" id="ARBA00002513"/>
    </source>
</evidence>
<comment type="similarity">
    <text evidence="6 19">Belongs to the class-II pyridoxal-phosphate-dependent aminotransferase family. BioF subfamily.</text>
</comment>
<keyword evidence="12 17" id="KW-0067">ATP-binding</keyword>
<comment type="similarity">
    <text evidence="17">Belongs to the BioW family.</text>
</comment>
<organism evidence="21 22">
    <name type="scientific">Bianquea renquensis</name>
    <dbReference type="NCBI Taxonomy" id="2763661"/>
    <lineage>
        <taxon>Bacteria</taxon>
        <taxon>Bacillati</taxon>
        <taxon>Bacillota</taxon>
        <taxon>Clostridia</taxon>
        <taxon>Eubacteriales</taxon>
        <taxon>Bianqueaceae</taxon>
        <taxon>Bianquea</taxon>
    </lineage>
</organism>
<evidence type="ECO:0000256" key="11">
    <source>
        <dbReference type="ARBA" id="ARBA00022756"/>
    </source>
</evidence>
<dbReference type="GO" id="GO:0009102">
    <property type="term" value="P:biotin biosynthetic process"/>
    <property type="evidence" value="ECO:0007669"/>
    <property type="project" value="UniProtKB-UniRule"/>
</dbReference>
<evidence type="ECO:0000313" key="22">
    <source>
        <dbReference type="Proteomes" id="UP000657006"/>
    </source>
</evidence>
<evidence type="ECO:0000256" key="12">
    <source>
        <dbReference type="ARBA" id="ARBA00022840"/>
    </source>
</evidence>
<comment type="cofactor">
    <cofactor evidence="1 18 19">
        <name>pyridoxal 5'-phosphate</name>
        <dbReference type="ChEBI" id="CHEBI:597326"/>
    </cofactor>
</comment>
<dbReference type="NCBIfam" id="NF002360">
    <property type="entry name" value="PRK01322.1"/>
    <property type="match status" value="1"/>
</dbReference>